<dbReference type="SUPFAM" id="SSF48452">
    <property type="entry name" value="TPR-like"/>
    <property type="match status" value="1"/>
</dbReference>
<protein>
    <submittedName>
        <fullName evidence="1">Uncharacterized protein</fullName>
    </submittedName>
</protein>
<dbReference type="EMBL" id="JAUHHV010000007">
    <property type="protein sequence ID" value="KAK1417241.1"/>
    <property type="molecule type" value="Genomic_DNA"/>
</dbReference>
<dbReference type="InterPro" id="IPR011990">
    <property type="entry name" value="TPR-like_helical_dom_sf"/>
</dbReference>
<name>A0AAD8NQR3_TARER</name>
<evidence type="ECO:0000313" key="2">
    <source>
        <dbReference type="Proteomes" id="UP001229421"/>
    </source>
</evidence>
<proteinExistence type="predicted"/>
<reference evidence="1" key="1">
    <citation type="journal article" date="2023" name="bioRxiv">
        <title>Improved chromosome-level genome assembly for marigold (Tagetes erecta).</title>
        <authorList>
            <person name="Jiang F."/>
            <person name="Yuan L."/>
            <person name="Wang S."/>
            <person name="Wang H."/>
            <person name="Xu D."/>
            <person name="Wang A."/>
            <person name="Fan W."/>
        </authorList>
    </citation>
    <scope>NUCLEOTIDE SEQUENCE</scope>
    <source>
        <strain evidence="1">WSJ</strain>
        <tissue evidence="1">Leaf</tissue>
    </source>
</reference>
<dbReference type="PANTHER" id="PTHR26312:SF214">
    <property type="entry name" value="TETRATRICOPEPTIDE REPEAT (TPR)-LIKE SUPERFAMILY PROTEIN-RELATED"/>
    <property type="match status" value="1"/>
</dbReference>
<sequence>MFYEISMLLFPSRHFSLLNPSNPLSFLSNTFIFSSLRRMLLRSSSNPALNSWFRHETLKESQSLNPVFIRHNPKTPTTSLYSINDQPKKITRASSEADLIPSSYSKGRGQLNKTNNSLLSSIAVEEDTEGENSDNEFSLFSTSGLYDNGGGGGEGKIYGGDGNANGNENDSTDLYYRSMIEANPGNATLLGNYAKYLKEVRGDFIKAEEYCSRAILANPNDGNVLSMYADLIWETQKDANRAQNYFDQAVQASPDDCYVMASYARFLWDANDDDDDEVDKQDICDMNILTPDLLTGASQLPAIAAGS</sequence>
<dbReference type="Proteomes" id="UP001229421">
    <property type="component" value="Unassembled WGS sequence"/>
</dbReference>
<comment type="caution">
    <text evidence="1">The sequence shown here is derived from an EMBL/GenBank/DDBJ whole genome shotgun (WGS) entry which is preliminary data.</text>
</comment>
<dbReference type="PANTHER" id="PTHR26312">
    <property type="entry name" value="TETRATRICOPEPTIDE REPEAT PROTEIN 5"/>
    <property type="match status" value="1"/>
</dbReference>
<gene>
    <name evidence="1" type="ORF">QVD17_26366</name>
</gene>
<dbReference type="Gene3D" id="1.25.40.10">
    <property type="entry name" value="Tetratricopeptide repeat domain"/>
    <property type="match status" value="1"/>
</dbReference>
<organism evidence="1 2">
    <name type="scientific">Tagetes erecta</name>
    <name type="common">African marigold</name>
    <dbReference type="NCBI Taxonomy" id="13708"/>
    <lineage>
        <taxon>Eukaryota</taxon>
        <taxon>Viridiplantae</taxon>
        <taxon>Streptophyta</taxon>
        <taxon>Embryophyta</taxon>
        <taxon>Tracheophyta</taxon>
        <taxon>Spermatophyta</taxon>
        <taxon>Magnoliopsida</taxon>
        <taxon>eudicotyledons</taxon>
        <taxon>Gunneridae</taxon>
        <taxon>Pentapetalae</taxon>
        <taxon>asterids</taxon>
        <taxon>campanulids</taxon>
        <taxon>Asterales</taxon>
        <taxon>Asteraceae</taxon>
        <taxon>Asteroideae</taxon>
        <taxon>Heliantheae alliance</taxon>
        <taxon>Tageteae</taxon>
        <taxon>Tagetes</taxon>
    </lineage>
</organism>
<keyword evidence="2" id="KW-1185">Reference proteome</keyword>
<dbReference type="AlphaFoldDB" id="A0AAD8NQR3"/>
<evidence type="ECO:0000313" key="1">
    <source>
        <dbReference type="EMBL" id="KAK1417241.1"/>
    </source>
</evidence>
<accession>A0AAD8NQR3</accession>